<feature type="compositionally biased region" description="Low complexity" evidence="6">
    <location>
        <begin position="15"/>
        <end position="28"/>
    </location>
</feature>
<feature type="compositionally biased region" description="Polar residues" evidence="6">
    <location>
        <begin position="37"/>
        <end position="50"/>
    </location>
</feature>
<dbReference type="GO" id="GO:0003677">
    <property type="term" value="F:DNA binding"/>
    <property type="evidence" value="ECO:0007669"/>
    <property type="project" value="InterPro"/>
</dbReference>
<protein>
    <submittedName>
        <fullName evidence="8">Uu.00g097560.m01.CDS01</fullName>
    </submittedName>
</protein>
<proteinExistence type="predicted"/>
<evidence type="ECO:0000313" key="8">
    <source>
        <dbReference type="EMBL" id="CAJ2502362.1"/>
    </source>
</evidence>
<reference evidence="8" key="1">
    <citation type="submission" date="2023-10" db="EMBL/GenBank/DDBJ databases">
        <authorList>
            <person name="Hackl T."/>
        </authorList>
    </citation>
    <scope>NUCLEOTIDE SEQUENCE</scope>
</reference>
<dbReference type="PANTHER" id="PTHR47338:SF20">
    <property type="entry name" value="ZN(II)2CYS6 TRANSCRIPTION FACTOR (EUROFUNG)"/>
    <property type="match status" value="1"/>
</dbReference>
<gene>
    <name evidence="8" type="ORF">KHLLAP_LOCUS2830</name>
</gene>
<dbReference type="Pfam" id="PF00172">
    <property type="entry name" value="Zn_clus"/>
    <property type="match status" value="1"/>
</dbReference>
<dbReference type="EMBL" id="CAUWAG010000004">
    <property type="protein sequence ID" value="CAJ2502362.1"/>
    <property type="molecule type" value="Genomic_DNA"/>
</dbReference>
<dbReference type="InterPro" id="IPR001138">
    <property type="entry name" value="Zn2Cys6_DnaBD"/>
</dbReference>
<dbReference type="SMART" id="SM00066">
    <property type="entry name" value="GAL4"/>
    <property type="match status" value="1"/>
</dbReference>
<evidence type="ECO:0000256" key="2">
    <source>
        <dbReference type="ARBA" id="ARBA00022723"/>
    </source>
</evidence>
<accession>A0AAI8VD48</accession>
<dbReference type="InterPro" id="IPR050815">
    <property type="entry name" value="TF_fung"/>
</dbReference>
<keyword evidence="2" id="KW-0479">Metal-binding</keyword>
<feature type="region of interest" description="Disordered" evidence="6">
    <location>
        <begin position="1"/>
        <end position="50"/>
    </location>
</feature>
<dbReference type="CDD" id="cd00067">
    <property type="entry name" value="GAL4"/>
    <property type="match status" value="1"/>
</dbReference>
<evidence type="ECO:0000256" key="3">
    <source>
        <dbReference type="ARBA" id="ARBA00023015"/>
    </source>
</evidence>
<dbReference type="SUPFAM" id="SSF57701">
    <property type="entry name" value="Zn2/Cys6 DNA-binding domain"/>
    <property type="match status" value="1"/>
</dbReference>
<sequence length="642" mass="70859">MMRAEHISSVRSYVPASDTTSTASGSSPGPSPRRQCFSASSSTAFDSNTTMNGRHLMLEGQAPRACEKCRASKRKCDKKLPFCDRCTRLNAKCYYIQDPVVNNPNNIGAQVVLFQHHSLSSDALFAGVEPLEGITISQILSLVSLDAAQGESSHVDWRYSITLFFHCIHPWFAVVHPALFNQQLCRLLAMLDAPSPADSQSSPPYSNSHTDNQVAMQATPPGHTTTPDMVLKEVALLVVAMYLTIRMRMTDAGEQHMFDETYRTAKRMSGLLLVRCAGGPLPSIELVQCGALIAMYEYGHGEMEAAYQTLSQIIGVARVLNIKPGQLHDSGDDEPMSNLEEEQNGCLWWGMFILEQFIHQDETTRHLPFILESPSPSTLLPDTPPLTPLPSTLGSAPLDVSPLRLSAPTINRHLGTGIQVGSKQLGSFQLSAKVSSLFHSALKLDKEREMRPGKVPLISTYAALDDEIRKATLSLIGDSLEWETTLDCFAMLISALFALYIPYLPILEQTSPSQIESSHEFTVALTALRFACQMSTDISCKINEQFNAAPRSPAFLCAPAGATCYFVIIAWASMLRIYPEDSAKGHAAIGEKFESLLLFSFRWGIAEKMMSSLERKTGLDRRHYLRNTSIAPPPRINSYDFR</sequence>
<dbReference type="PROSITE" id="PS00463">
    <property type="entry name" value="ZN2_CY6_FUNGAL_1"/>
    <property type="match status" value="1"/>
</dbReference>
<comment type="subcellular location">
    <subcellularLocation>
        <location evidence="1">Nucleus</location>
    </subcellularLocation>
</comment>
<dbReference type="Gene3D" id="4.10.240.10">
    <property type="entry name" value="Zn(2)-C6 fungal-type DNA-binding domain"/>
    <property type="match status" value="1"/>
</dbReference>
<evidence type="ECO:0000256" key="1">
    <source>
        <dbReference type="ARBA" id="ARBA00004123"/>
    </source>
</evidence>
<feature type="region of interest" description="Disordered" evidence="6">
    <location>
        <begin position="198"/>
        <end position="226"/>
    </location>
</feature>
<feature type="compositionally biased region" description="Polar residues" evidence="6">
    <location>
        <begin position="205"/>
        <end position="226"/>
    </location>
</feature>
<evidence type="ECO:0000256" key="5">
    <source>
        <dbReference type="ARBA" id="ARBA00023242"/>
    </source>
</evidence>
<dbReference type="GO" id="GO:0000981">
    <property type="term" value="F:DNA-binding transcription factor activity, RNA polymerase II-specific"/>
    <property type="evidence" value="ECO:0007669"/>
    <property type="project" value="InterPro"/>
</dbReference>
<keyword evidence="5" id="KW-0539">Nucleus</keyword>
<dbReference type="GO" id="GO:0006351">
    <property type="term" value="P:DNA-templated transcription"/>
    <property type="evidence" value="ECO:0007669"/>
    <property type="project" value="InterPro"/>
</dbReference>
<dbReference type="Proteomes" id="UP001295740">
    <property type="component" value="Unassembled WGS sequence"/>
</dbReference>
<organism evidence="8 9">
    <name type="scientific">Anthostomella pinea</name>
    <dbReference type="NCBI Taxonomy" id="933095"/>
    <lineage>
        <taxon>Eukaryota</taxon>
        <taxon>Fungi</taxon>
        <taxon>Dikarya</taxon>
        <taxon>Ascomycota</taxon>
        <taxon>Pezizomycotina</taxon>
        <taxon>Sordariomycetes</taxon>
        <taxon>Xylariomycetidae</taxon>
        <taxon>Xylariales</taxon>
        <taxon>Xylariaceae</taxon>
        <taxon>Anthostomella</taxon>
    </lineage>
</organism>
<keyword evidence="3" id="KW-0805">Transcription regulation</keyword>
<dbReference type="PANTHER" id="PTHR47338">
    <property type="entry name" value="ZN(II)2CYS6 TRANSCRIPTION FACTOR (EUROFUNG)-RELATED"/>
    <property type="match status" value="1"/>
</dbReference>
<dbReference type="CDD" id="cd12148">
    <property type="entry name" value="fungal_TF_MHR"/>
    <property type="match status" value="1"/>
</dbReference>
<dbReference type="PROSITE" id="PS50048">
    <property type="entry name" value="ZN2_CY6_FUNGAL_2"/>
    <property type="match status" value="1"/>
</dbReference>
<evidence type="ECO:0000313" key="9">
    <source>
        <dbReference type="Proteomes" id="UP001295740"/>
    </source>
</evidence>
<keyword evidence="4" id="KW-0804">Transcription</keyword>
<dbReference type="GO" id="GO:0005634">
    <property type="term" value="C:nucleus"/>
    <property type="evidence" value="ECO:0007669"/>
    <property type="project" value="UniProtKB-SubCell"/>
</dbReference>
<dbReference type="Pfam" id="PF04082">
    <property type="entry name" value="Fungal_trans"/>
    <property type="match status" value="1"/>
</dbReference>
<dbReference type="InterPro" id="IPR007219">
    <property type="entry name" value="XnlR_reg_dom"/>
</dbReference>
<keyword evidence="9" id="KW-1185">Reference proteome</keyword>
<evidence type="ECO:0000256" key="4">
    <source>
        <dbReference type="ARBA" id="ARBA00023163"/>
    </source>
</evidence>
<evidence type="ECO:0000256" key="6">
    <source>
        <dbReference type="SAM" id="MobiDB-lite"/>
    </source>
</evidence>
<dbReference type="GO" id="GO:0008270">
    <property type="term" value="F:zinc ion binding"/>
    <property type="evidence" value="ECO:0007669"/>
    <property type="project" value="InterPro"/>
</dbReference>
<dbReference type="InterPro" id="IPR036864">
    <property type="entry name" value="Zn2-C6_fun-type_DNA-bd_sf"/>
</dbReference>
<dbReference type="AlphaFoldDB" id="A0AAI8VD48"/>
<evidence type="ECO:0000259" key="7">
    <source>
        <dbReference type="PROSITE" id="PS50048"/>
    </source>
</evidence>
<name>A0AAI8VD48_9PEZI</name>
<comment type="caution">
    <text evidence="8">The sequence shown here is derived from an EMBL/GenBank/DDBJ whole genome shotgun (WGS) entry which is preliminary data.</text>
</comment>
<feature type="domain" description="Zn(2)-C6 fungal-type" evidence="7">
    <location>
        <begin position="65"/>
        <end position="95"/>
    </location>
</feature>